<feature type="domain" description="ABC transmembrane type-1" evidence="8">
    <location>
        <begin position="75"/>
        <end position="255"/>
    </location>
</feature>
<sequence length="269" mass="30191">MVTLRKTIEKPTRKNHLLSKTKKITRPIFALLVLVSVWEIIPRIGIVDRVFLPPFSEVITTWWRLALNGELWKHFSTSITRSALGFFIAIIIAVPLGLLIGWYPFMRDTLNPVLELFRNTAALALLPVFILILGIGELSKVSIIVFACVWPILLNTIAAVRDVDPLYIKSAKSMNVNDLQLFKKVILPASIPTIFTGIRMAGTGAVLVLIAAEMIGAKAGLGYYITFTQYNFQIPEMYAGILTISIVGLTINQLLLFTEKYFSKWKPTR</sequence>
<dbReference type="RefSeq" id="WP_325942953.1">
    <property type="nucleotide sequence ID" value="NZ_JALKQX010000001.1"/>
</dbReference>
<comment type="caution">
    <text evidence="9">The sequence shown here is derived from an EMBL/GenBank/DDBJ whole genome shotgun (WGS) entry which is preliminary data.</text>
</comment>
<feature type="transmembrane region" description="Helical" evidence="7">
    <location>
        <begin position="237"/>
        <end position="257"/>
    </location>
</feature>
<keyword evidence="6 7" id="KW-0472">Membrane</keyword>
<dbReference type="Gene3D" id="1.10.3720.10">
    <property type="entry name" value="MetI-like"/>
    <property type="match status" value="1"/>
</dbReference>
<evidence type="ECO:0000256" key="5">
    <source>
        <dbReference type="ARBA" id="ARBA00022989"/>
    </source>
</evidence>
<feature type="transmembrane region" description="Helical" evidence="7">
    <location>
        <begin position="204"/>
        <end position="225"/>
    </location>
</feature>
<dbReference type="PROSITE" id="PS50928">
    <property type="entry name" value="ABC_TM1"/>
    <property type="match status" value="1"/>
</dbReference>
<keyword evidence="2 7" id="KW-0813">Transport</keyword>
<dbReference type="CDD" id="cd06261">
    <property type="entry name" value="TM_PBP2"/>
    <property type="match status" value="1"/>
</dbReference>
<evidence type="ECO:0000259" key="8">
    <source>
        <dbReference type="PROSITE" id="PS50928"/>
    </source>
</evidence>
<evidence type="ECO:0000256" key="1">
    <source>
        <dbReference type="ARBA" id="ARBA00004651"/>
    </source>
</evidence>
<reference evidence="9 10" key="1">
    <citation type="submission" date="2024-04" db="EMBL/GenBank/DDBJ databases">
        <authorList>
            <person name="Wu Y.S."/>
            <person name="Zhang L."/>
        </authorList>
    </citation>
    <scope>NUCLEOTIDE SEQUENCE [LARGE SCALE GENOMIC DNA]</scope>
    <source>
        <strain evidence="9 10">KG-01</strain>
    </source>
</reference>
<keyword evidence="10" id="KW-1185">Reference proteome</keyword>
<protein>
    <submittedName>
        <fullName evidence="9">ABC transporter permease</fullName>
    </submittedName>
</protein>
<dbReference type="PANTHER" id="PTHR30151">
    <property type="entry name" value="ALKANE SULFONATE ABC TRANSPORTER-RELATED, MEMBRANE SUBUNIT"/>
    <property type="match status" value="1"/>
</dbReference>
<evidence type="ECO:0000313" key="9">
    <source>
        <dbReference type="EMBL" id="MEL5986916.1"/>
    </source>
</evidence>
<comment type="similarity">
    <text evidence="7">Belongs to the binding-protein-dependent transport system permease family.</text>
</comment>
<feature type="transmembrane region" description="Helical" evidence="7">
    <location>
        <begin position="141"/>
        <end position="160"/>
    </location>
</feature>
<dbReference type="Proteomes" id="UP001398420">
    <property type="component" value="Unassembled WGS sequence"/>
</dbReference>
<accession>A0ABU9LKG8</accession>
<comment type="subcellular location">
    <subcellularLocation>
        <location evidence="1 7">Cell membrane</location>
        <topology evidence="1 7">Multi-pass membrane protein</topology>
    </subcellularLocation>
</comment>
<keyword evidence="4 7" id="KW-0812">Transmembrane</keyword>
<evidence type="ECO:0000256" key="6">
    <source>
        <dbReference type="ARBA" id="ARBA00023136"/>
    </source>
</evidence>
<gene>
    <name evidence="9" type="ORF">AAF454_00605</name>
</gene>
<name>A0ABU9LKG8_9BACL</name>
<keyword evidence="5 7" id="KW-1133">Transmembrane helix</keyword>
<dbReference type="Pfam" id="PF00528">
    <property type="entry name" value="BPD_transp_1"/>
    <property type="match status" value="1"/>
</dbReference>
<dbReference type="InterPro" id="IPR000515">
    <property type="entry name" value="MetI-like"/>
</dbReference>
<evidence type="ECO:0000313" key="10">
    <source>
        <dbReference type="Proteomes" id="UP001398420"/>
    </source>
</evidence>
<dbReference type="PANTHER" id="PTHR30151:SF0">
    <property type="entry name" value="ABC TRANSPORTER PERMEASE PROTEIN MJ0413-RELATED"/>
    <property type="match status" value="1"/>
</dbReference>
<evidence type="ECO:0000256" key="2">
    <source>
        <dbReference type="ARBA" id="ARBA00022448"/>
    </source>
</evidence>
<dbReference type="InterPro" id="IPR035906">
    <property type="entry name" value="MetI-like_sf"/>
</dbReference>
<evidence type="ECO:0000256" key="3">
    <source>
        <dbReference type="ARBA" id="ARBA00022475"/>
    </source>
</evidence>
<evidence type="ECO:0000256" key="4">
    <source>
        <dbReference type="ARBA" id="ARBA00022692"/>
    </source>
</evidence>
<feature type="transmembrane region" description="Helical" evidence="7">
    <location>
        <begin position="83"/>
        <end position="104"/>
    </location>
</feature>
<organism evidence="9 10">
    <name type="scientific">Kurthia gibsonii</name>
    <dbReference type="NCBI Taxonomy" id="33946"/>
    <lineage>
        <taxon>Bacteria</taxon>
        <taxon>Bacillati</taxon>
        <taxon>Bacillota</taxon>
        <taxon>Bacilli</taxon>
        <taxon>Bacillales</taxon>
        <taxon>Caryophanaceae</taxon>
        <taxon>Kurthia</taxon>
    </lineage>
</organism>
<feature type="transmembrane region" description="Helical" evidence="7">
    <location>
        <begin position="28"/>
        <end position="46"/>
    </location>
</feature>
<dbReference type="SUPFAM" id="SSF161098">
    <property type="entry name" value="MetI-like"/>
    <property type="match status" value="1"/>
</dbReference>
<dbReference type="EMBL" id="JBCEWA010000001">
    <property type="protein sequence ID" value="MEL5986916.1"/>
    <property type="molecule type" value="Genomic_DNA"/>
</dbReference>
<feature type="transmembrane region" description="Helical" evidence="7">
    <location>
        <begin position="116"/>
        <end position="135"/>
    </location>
</feature>
<evidence type="ECO:0000256" key="7">
    <source>
        <dbReference type="RuleBase" id="RU363032"/>
    </source>
</evidence>
<keyword evidence="3" id="KW-1003">Cell membrane</keyword>
<proteinExistence type="inferred from homology"/>